<dbReference type="InterPro" id="IPR023977">
    <property type="entry name" value="MbnP-like"/>
</dbReference>
<dbReference type="InterPro" id="IPR046863">
    <property type="entry name" value="MbnP-like_dom"/>
</dbReference>
<evidence type="ECO:0000313" key="2">
    <source>
        <dbReference type="EMBL" id="MEK8032907.1"/>
    </source>
</evidence>
<accession>A0ABU9BSE9</accession>
<gene>
    <name evidence="2" type="ORF">AACH06_18965</name>
</gene>
<feature type="domain" description="Copper-binding protein MbnP-like" evidence="1">
    <location>
        <begin position="45"/>
        <end position="288"/>
    </location>
</feature>
<name>A0ABU9BSE9_9BURK</name>
<sequence>MHTIHSTLRRRVAHSGSPLAVCLLLAACGGGGSDGASEPAGFAGGNVALDFTAVAGGTAIDCGTPSIPDLGTTRASARLQDLRLYVSNVRFVRADGSEQPMTLTVAASNDAWNATKGSDSVTLIDLENATGACDTGSGTAATNARVAGSVPSGDYVAMRFTLGVPQALNHLDPMDAATPLALTSMALGWNWTTGRIFSKIEVADPQRDTTPTWSAPVFTAHLGAGGCSGDPGAGTPAVCSRPNLATVTLGSATSPFDPTKQKVAIDVAALVAGNNVTANAGGASGCMSAPTDPECAAMFQALQLGLNDGLPVNGGVGQTVFSAIAR</sequence>
<dbReference type="Pfam" id="PF20243">
    <property type="entry name" value="MbnP"/>
    <property type="match status" value="1"/>
</dbReference>
<dbReference type="RefSeq" id="WP_341427321.1">
    <property type="nucleotide sequence ID" value="NZ_JBBUTG010000012.1"/>
</dbReference>
<keyword evidence="3" id="KW-1185">Reference proteome</keyword>
<dbReference type="EMBL" id="JBBUTG010000012">
    <property type="protein sequence ID" value="MEK8032907.1"/>
    <property type="molecule type" value="Genomic_DNA"/>
</dbReference>
<dbReference type="NCBIfam" id="TIGR04052">
    <property type="entry name" value="MbnP_like_WxW"/>
    <property type="match status" value="1"/>
</dbReference>
<evidence type="ECO:0000259" key="1">
    <source>
        <dbReference type="Pfam" id="PF20243"/>
    </source>
</evidence>
<protein>
    <submittedName>
        <fullName evidence="2">MbnP family copper-binding protein</fullName>
    </submittedName>
</protein>
<comment type="caution">
    <text evidence="2">The sequence shown here is derived from an EMBL/GenBank/DDBJ whole genome shotgun (WGS) entry which is preliminary data.</text>
</comment>
<dbReference type="Proteomes" id="UP001371218">
    <property type="component" value="Unassembled WGS sequence"/>
</dbReference>
<organism evidence="2 3">
    <name type="scientific">Ideonella lacteola</name>
    <dbReference type="NCBI Taxonomy" id="2984193"/>
    <lineage>
        <taxon>Bacteria</taxon>
        <taxon>Pseudomonadati</taxon>
        <taxon>Pseudomonadota</taxon>
        <taxon>Betaproteobacteria</taxon>
        <taxon>Burkholderiales</taxon>
        <taxon>Sphaerotilaceae</taxon>
        <taxon>Ideonella</taxon>
    </lineage>
</organism>
<reference evidence="2 3" key="1">
    <citation type="submission" date="2024-04" db="EMBL/GenBank/DDBJ databases">
        <title>Novel species of the genus Ideonella isolated from streams.</title>
        <authorList>
            <person name="Lu H."/>
        </authorList>
    </citation>
    <scope>NUCLEOTIDE SEQUENCE [LARGE SCALE GENOMIC DNA]</scope>
    <source>
        <strain evidence="2 3">DXS29W</strain>
    </source>
</reference>
<evidence type="ECO:0000313" key="3">
    <source>
        <dbReference type="Proteomes" id="UP001371218"/>
    </source>
</evidence>
<proteinExistence type="predicted"/>